<keyword evidence="5" id="KW-1185">Reference proteome</keyword>
<dbReference type="PANTHER" id="PTHR39183:SF1">
    <property type="entry name" value="SPORE COAT PROTEIN F-LIKE PROTEIN YHCQ"/>
    <property type="match status" value="1"/>
</dbReference>
<proteinExistence type="inferred from homology"/>
<dbReference type="EMBL" id="JAGGKT010000013">
    <property type="protein sequence ID" value="MBP1933750.1"/>
    <property type="molecule type" value="Genomic_DNA"/>
</dbReference>
<evidence type="ECO:0000256" key="3">
    <source>
        <dbReference type="ARBA" id="ARBA00024344"/>
    </source>
</evidence>
<dbReference type="InterPro" id="IPR012347">
    <property type="entry name" value="Ferritin-like"/>
</dbReference>
<evidence type="ECO:0000313" key="4">
    <source>
        <dbReference type="EMBL" id="MBP1933750.1"/>
    </source>
</evidence>
<comment type="caution">
    <text evidence="4">The sequence shown here is derived from an EMBL/GenBank/DDBJ whole genome shotgun (WGS) entry which is preliminary data.</text>
</comment>
<keyword evidence="4" id="KW-0167">Capsid protein</keyword>
<dbReference type="Pfam" id="PF07875">
    <property type="entry name" value="Coat_F"/>
    <property type="match status" value="1"/>
</dbReference>
<sequence>MPFGAAETLAVHEILSEKICMLDHFSFYMTQSQDPALRQMIQRHMQTAIQSYNQLVAYTHDYQQAPSQRMGNTPVSPQDIQYGLRNPSPESPSMPTMRFSDKQIAGAMLSNHKNSAKNQMSAATECADPNVRQMLINGSVTCCNQGYEIFLYMNQQGWYQVPTLQDHTAKTMLHHYQPANQGYPSNMSTAMMQQSRSGQMPYTGNPMMM</sequence>
<keyword evidence="1" id="KW-0749">Sporulation</keyword>
<name>A0ABS4GU06_9BACL</name>
<dbReference type="InterPro" id="IPR012851">
    <property type="entry name" value="Spore_coat_CotF-like"/>
</dbReference>
<organism evidence="4 5">
    <name type="scientific">Ammoniphilus resinae</name>
    <dbReference type="NCBI Taxonomy" id="861532"/>
    <lineage>
        <taxon>Bacteria</taxon>
        <taxon>Bacillati</taxon>
        <taxon>Bacillota</taxon>
        <taxon>Bacilli</taxon>
        <taxon>Bacillales</taxon>
        <taxon>Paenibacillaceae</taxon>
        <taxon>Aneurinibacillus group</taxon>
        <taxon>Ammoniphilus</taxon>
    </lineage>
</organism>
<evidence type="ECO:0000256" key="1">
    <source>
        <dbReference type="ARBA" id="ARBA00022969"/>
    </source>
</evidence>
<comment type="similarity">
    <text evidence="3">Belongs to the CotF family.</text>
</comment>
<evidence type="ECO:0000313" key="5">
    <source>
        <dbReference type="Proteomes" id="UP001519343"/>
    </source>
</evidence>
<dbReference type="RefSeq" id="WP_209811764.1">
    <property type="nucleotide sequence ID" value="NZ_JAGGKT010000013.1"/>
</dbReference>
<dbReference type="Proteomes" id="UP001519343">
    <property type="component" value="Unassembled WGS sequence"/>
</dbReference>
<comment type="subcellular location">
    <subcellularLocation>
        <location evidence="2">Spore coat</location>
    </subcellularLocation>
</comment>
<protein>
    <submittedName>
        <fullName evidence="4">Spore coat protein CotF</fullName>
    </submittedName>
</protein>
<dbReference type="PANTHER" id="PTHR39183">
    <property type="entry name" value="SPORE COAT PROTEIN F-LIKE PROTEIN YHCQ"/>
    <property type="match status" value="1"/>
</dbReference>
<reference evidence="4 5" key="1">
    <citation type="submission" date="2021-03" db="EMBL/GenBank/DDBJ databases">
        <title>Genomic Encyclopedia of Type Strains, Phase IV (KMG-IV): sequencing the most valuable type-strain genomes for metagenomic binning, comparative biology and taxonomic classification.</title>
        <authorList>
            <person name="Goeker M."/>
        </authorList>
    </citation>
    <scope>NUCLEOTIDE SEQUENCE [LARGE SCALE GENOMIC DNA]</scope>
    <source>
        <strain evidence="4 5">DSM 24738</strain>
    </source>
</reference>
<keyword evidence="4" id="KW-0946">Virion</keyword>
<accession>A0ABS4GU06</accession>
<dbReference type="Gene3D" id="1.20.1260.10">
    <property type="match status" value="1"/>
</dbReference>
<gene>
    <name evidence="4" type="ORF">J2Z37_003763</name>
</gene>
<evidence type="ECO:0000256" key="2">
    <source>
        <dbReference type="ARBA" id="ARBA00024325"/>
    </source>
</evidence>